<name>A0ABT6NEV3_9FIRM</name>
<sequence>MKRNRYTLLAVLAILLMVLTACDGESQANLDKTLPDAQTNQSTQATTEDAENIDDLESFKFDGQVYLYGESHSVEKILDRELELWKGYYEDKGMRHLFIEMPYYTGELLNLWMKSDNDEILDGIYQDWSGTLSQTPEVLSYFKTFKAKYPETFFHGTDVGHQYDTTGKRYLKYLEDNSLQETDQYELTLEAIEQGKEYYGGDDDKYRENTMTKNFIRELEKLEGTDIMGIYGSAHTGLDAMDFTHSVPCMAKQLVDVYGELIHSEDLSGLAKDIEPIRVDHITVGDAEFEALYFGKQDLTGFKDYASREFWRLENAYDVFKDKPRNGDSLPYDNYPMLIEIGQVFVIDYTKTDGSVTRMYYRSPGNLFEGTPTTDGFVE</sequence>
<comment type="caution">
    <text evidence="3">The sequence shown here is derived from an EMBL/GenBank/DDBJ whole genome shotgun (WGS) entry which is preliminary data.</text>
</comment>
<dbReference type="Proteomes" id="UP001158045">
    <property type="component" value="Unassembled WGS sequence"/>
</dbReference>
<proteinExistence type="predicted"/>
<dbReference type="SUPFAM" id="SSF159501">
    <property type="entry name" value="EreA/ChaN-like"/>
    <property type="match status" value="1"/>
</dbReference>
<dbReference type="PROSITE" id="PS51257">
    <property type="entry name" value="PROKAR_LIPOPROTEIN"/>
    <property type="match status" value="1"/>
</dbReference>
<feature type="chain" id="PRO_5045918316" description="Haem-binding uptake Tiki superfamily ChaN domain-containing protein" evidence="2">
    <location>
        <begin position="24"/>
        <end position="379"/>
    </location>
</feature>
<reference evidence="3 4" key="1">
    <citation type="submission" date="2023-04" db="EMBL/GenBank/DDBJ databases">
        <title>Fusibacter bizertensis strain WBS, isolated from littoral bottom sediments of the Arctic seas - biochemical and genomic analysis.</title>
        <authorList>
            <person name="Brioukhanov A.L."/>
        </authorList>
    </citation>
    <scope>NUCLEOTIDE SEQUENCE [LARGE SCALE GENOMIC DNA]</scope>
    <source>
        <strain evidence="3 4">WBS</strain>
    </source>
</reference>
<dbReference type="EMBL" id="JARYZI010000008">
    <property type="protein sequence ID" value="MDH8678917.1"/>
    <property type="molecule type" value="Genomic_DNA"/>
</dbReference>
<keyword evidence="4" id="KW-1185">Reference proteome</keyword>
<evidence type="ECO:0000256" key="1">
    <source>
        <dbReference type="SAM" id="MobiDB-lite"/>
    </source>
</evidence>
<accession>A0ABT6NEV3</accession>
<feature type="region of interest" description="Disordered" evidence="1">
    <location>
        <begin position="30"/>
        <end position="49"/>
    </location>
</feature>
<evidence type="ECO:0000313" key="4">
    <source>
        <dbReference type="Proteomes" id="UP001158045"/>
    </source>
</evidence>
<evidence type="ECO:0000256" key="2">
    <source>
        <dbReference type="SAM" id="SignalP"/>
    </source>
</evidence>
<protein>
    <recommendedName>
        <fullName evidence="5">Haem-binding uptake Tiki superfamily ChaN domain-containing protein</fullName>
    </recommendedName>
</protein>
<evidence type="ECO:0008006" key="5">
    <source>
        <dbReference type="Google" id="ProtNLM"/>
    </source>
</evidence>
<organism evidence="3 4">
    <name type="scientific">Fusibacter bizertensis</name>
    <dbReference type="NCBI Taxonomy" id="1488331"/>
    <lineage>
        <taxon>Bacteria</taxon>
        <taxon>Bacillati</taxon>
        <taxon>Bacillota</taxon>
        <taxon>Clostridia</taxon>
        <taxon>Eubacteriales</taxon>
        <taxon>Eubacteriales Family XII. Incertae Sedis</taxon>
        <taxon>Fusibacter</taxon>
    </lineage>
</organism>
<feature type="signal peptide" evidence="2">
    <location>
        <begin position="1"/>
        <end position="23"/>
    </location>
</feature>
<feature type="compositionally biased region" description="Polar residues" evidence="1">
    <location>
        <begin position="30"/>
        <end position="47"/>
    </location>
</feature>
<dbReference type="RefSeq" id="WP_281094810.1">
    <property type="nucleotide sequence ID" value="NZ_JARYZI010000008.1"/>
</dbReference>
<gene>
    <name evidence="3" type="ORF">QE109_12195</name>
</gene>
<evidence type="ECO:0000313" key="3">
    <source>
        <dbReference type="EMBL" id="MDH8678917.1"/>
    </source>
</evidence>
<keyword evidence="2" id="KW-0732">Signal</keyword>